<dbReference type="AlphaFoldDB" id="A0A1H3JNC8"/>
<dbReference type="InterPro" id="IPR020084">
    <property type="entry name" value="NUDIX_hydrolase_CS"/>
</dbReference>
<dbReference type="RefSeq" id="WP_092547710.1">
    <property type="nucleotide sequence ID" value="NZ_FNPZ01000001.1"/>
</dbReference>
<dbReference type="SUPFAM" id="SSF53254">
    <property type="entry name" value="Phosphoglycerate mutase-like"/>
    <property type="match status" value="1"/>
</dbReference>
<dbReference type="InterPro" id="IPR000086">
    <property type="entry name" value="NUDIX_hydrolase_dom"/>
</dbReference>
<dbReference type="PANTHER" id="PTHR21340">
    <property type="entry name" value="DIADENOSINE 5,5-P1,P4-TETRAPHOSPHATE PYROPHOSPHOHYDROLASE MUTT"/>
    <property type="match status" value="1"/>
</dbReference>
<keyword evidence="2 3" id="KW-0378">Hydrolase</keyword>
<dbReference type="STRING" id="381665.SAMN05216554_0251"/>
<dbReference type="PRINTS" id="PR00502">
    <property type="entry name" value="NUDIXFAMILY"/>
</dbReference>
<name>A0A1H3JNC8_9MICO</name>
<feature type="domain" description="Nudix hydrolase" evidence="4">
    <location>
        <begin position="3"/>
        <end position="133"/>
    </location>
</feature>
<gene>
    <name evidence="5" type="ORF">SAMN05216554_0251</name>
</gene>
<dbReference type="CDD" id="cd03673">
    <property type="entry name" value="NUDIX_Ap6A_hydrolase"/>
    <property type="match status" value="1"/>
</dbReference>
<keyword evidence="6" id="KW-1185">Reference proteome</keyword>
<dbReference type="Pfam" id="PF00300">
    <property type="entry name" value="His_Phos_1"/>
    <property type="match status" value="1"/>
</dbReference>
<proteinExistence type="inferred from homology"/>
<evidence type="ECO:0000313" key="5">
    <source>
        <dbReference type="EMBL" id="SDY41432.1"/>
    </source>
</evidence>
<dbReference type="EMBL" id="FNPZ01000001">
    <property type="protein sequence ID" value="SDY41432.1"/>
    <property type="molecule type" value="Genomic_DNA"/>
</dbReference>
<dbReference type="Proteomes" id="UP000198891">
    <property type="component" value="Unassembled WGS sequence"/>
</dbReference>
<dbReference type="InterPro" id="IPR029033">
    <property type="entry name" value="His_PPase_superfam"/>
</dbReference>
<dbReference type="PROSITE" id="PS00893">
    <property type="entry name" value="NUDIX_BOX"/>
    <property type="match status" value="1"/>
</dbReference>
<evidence type="ECO:0000256" key="2">
    <source>
        <dbReference type="ARBA" id="ARBA00022801"/>
    </source>
</evidence>
<dbReference type="SMART" id="SM00855">
    <property type="entry name" value="PGAM"/>
    <property type="match status" value="1"/>
</dbReference>
<dbReference type="GO" id="GO:0006754">
    <property type="term" value="P:ATP biosynthetic process"/>
    <property type="evidence" value="ECO:0007669"/>
    <property type="project" value="TreeGrafter"/>
</dbReference>
<dbReference type="PANTHER" id="PTHR21340:SF0">
    <property type="entry name" value="BIS(5'-NUCLEOSYL)-TETRAPHOSPHATASE [ASYMMETRICAL]"/>
    <property type="match status" value="1"/>
</dbReference>
<dbReference type="InterPro" id="IPR013078">
    <property type="entry name" value="His_Pase_superF_clade-1"/>
</dbReference>
<dbReference type="CDD" id="cd07067">
    <property type="entry name" value="HP_PGM_like"/>
    <property type="match status" value="1"/>
</dbReference>
<dbReference type="InterPro" id="IPR051325">
    <property type="entry name" value="Nudix_hydrolase_domain"/>
</dbReference>
<dbReference type="Pfam" id="PF00293">
    <property type="entry name" value="NUDIX"/>
    <property type="match status" value="1"/>
</dbReference>
<sequence length="309" mass="33150">MTVFAAGAVCWRFVDGKVNVLVIHRTAHRDISLPKGKVDPGETLPETAVREIAEETGLAVTLGVPLGVTNYTMPNGREKVVHYWAAEATDGAILASTFLPNGEVAALEWLPVKKALAALSYERDAEIVERFRMLVDEGVTRTFAIIALRHAKATPPYQFVGPDADRPLTERGRGEARSIVPSVTAFGPEKLYSSTARRCRQTLEPLSKSLALPVKTTDAISQDAYESGESAVREMMGKRVRKRVTSVVCSHGPVLPDIVREVALATGTAPAATVSRAGDLPVAGFSVLHLSVDRPGSGIIAIETHVPNP</sequence>
<evidence type="ECO:0000313" key="6">
    <source>
        <dbReference type="Proteomes" id="UP000198891"/>
    </source>
</evidence>
<evidence type="ECO:0000256" key="1">
    <source>
        <dbReference type="ARBA" id="ARBA00005582"/>
    </source>
</evidence>
<dbReference type="GO" id="GO:0006167">
    <property type="term" value="P:AMP biosynthetic process"/>
    <property type="evidence" value="ECO:0007669"/>
    <property type="project" value="TreeGrafter"/>
</dbReference>
<dbReference type="Gene3D" id="3.90.79.10">
    <property type="entry name" value="Nucleoside Triphosphate Pyrophosphohydrolase"/>
    <property type="match status" value="1"/>
</dbReference>
<dbReference type="InterPro" id="IPR020476">
    <property type="entry name" value="Nudix_hydrolase"/>
</dbReference>
<evidence type="ECO:0000259" key="4">
    <source>
        <dbReference type="PROSITE" id="PS51462"/>
    </source>
</evidence>
<dbReference type="GO" id="GO:0004081">
    <property type="term" value="F:bis(5'-nucleosyl)-tetraphosphatase (asymmetrical) activity"/>
    <property type="evidence" value="ECO:0007669"/>
    <property type="project" value="TreeGrafter"/>
</dbReference>
<accession>A0A1H3JNC8</accession>
<protein>
    <submittedName>
        <fullName evidence="5">8-oxo-dGTP diphosphatase</fullName>
    </submittedName>
</protein>
<organism evidence="5 6">
    <name type="scientific">Herbiconiux ginsengi</name>
    <dbReference type="NCBI Taxonomy" id="381665"/>
    <lineage>
        <taxon>Bacteria</taxon>
        <taxon>Bacillati</taxon>
        <taxon>Actinomycetota</taxon>
        <taxon>Actinomycetes</taxon>
        <taxon>Micrococcales</taxon>
        <taxon>Microbacteriaceae</taxon>
        <taxon>Herbiconiux</taxon>
    </lineage>
</organism>
<dbReference type="PROSITE" id="PS51462">
    <property type="entry name" value="NUDIX"/>
    <property type="match status" value="1"/>
</dbReference>
<reference evidence="5 6" key="1">
    <citation type="submission" date="2016-10" db="EMBL/GenBank/DDBJ databases">
        <authorList>
            <person name="de Groot N.N."/>
        </authorList>
    </citation>
    <scope>NUCLEOTIDE SEQUENCE [LARGE SCALE GENOMIC DNA]</scope>
    <source>
        <strain evidence="5 6">CGMCC 4.3491</strain>
    </source>
</reference>
<dbReference type="Gene3D" id="3.40.50.1240">
    <property type="entry name" value="Phosphoglycerate mutase-like"/>
    <property type="match status" value="1"/>
</dbReference>
<dbReference type="InterPro" id="IPR015797">
    <property type="entry name" value="NUDIX_hydrolase-like_dom_sf"/>
</dbReference>
<dbReference type="SUPFAM" id="SSF55811">
    <property type="entry name" value="Nudix"/>
    <property type="match status" value="1"/>
</dbReference>
<comment type="similarity">
    <text evidence="1 3">Belongs to the Nudix hydrolase family.</text>
</comment>
<evidence type="ECO:0000256" key="3">
    <source>
        <dbReference type="RuleBase" id="RU003476"/>
    </source>
</evidence>
<dbReference type="OrthoDB" id="4287477at2"/>